<evidence type="ECO:0000256" key="2">
    <source>
        <dbReference type="ARBA" id="ARBA00009865"/>
    </source>
</evidence>
<dbReference type="CDD" id="cd08981">
    <property type="entry name" value="GH43_Bt1873-like"/>
    <property type="match status" value="1"/>
</dbReference>
<evidence type="ECO:0000313" key="7">
    <source>
        <dbReference type="Proteomes" id="UP001500368"/>
    </source>
</evidence>
<dbReference type="Gene3D" id="2.115.10.20">
    <property type="entry name" value="Glycosyl hydrolase domain, family 43"/>
    <property type="match status" value="1"/>
</dbReference>
<dbReference type="InterPro" id="IPR023296">
    <property type="entry name" value="Glyco_hydro_beta-prop_sf"/>
</dbReference>
<evidence type="ECO:0000256" key="4">
    <source>
        <dbReference type="ARBA" id="ARBA00023295"/>
    </source>
</evidence>
<evidence type="ECO:0000313" key="6">
    <source>
        <dbReference type="EMBL" id="GAA4913600.1"/>
    </source>
</evidence>
<dbReference type="Proteomes" id="UP001500368">
    <property type="component" value="Unassembled WGS sequence"/>
</dbReference>
<dbReference type="InterPro" id="IPR050727">
    <property type="entry name" value="GH43_arabinanases"/>
</dbReference>
<sequence>MSSSQRAELNESSGIRRRTGQIQIRDPYVLPVAATGVYYMFGSTDANIWSGQAIGFDAYRSTDLEHWQGPFPVFRPRAGFWSQTNYWAPEVHEYQGRYYMLATFGAGEYIDRRGTAVLSADSPLGPFLVHSTDSHGRPAPVTPAGWECLDGTLYLDSAGQPWMVFCHEWVQISDGTVCAVRLSPDLRRAEGEPVVLFSASQAPWAEAVESPRHGRGWVTDGPFLHRTAQGSLLMLWSSFRHGRYAQGLAISATGEITGPWRHEPQPLFAADGGHGMIFRRFDHSGGPGSLMLTLHSPNRTPRERAQFIELQETADSLQVVGALRPTS</sequence>
<comment type="similarity">
    <text evidence="2 5">Belongs to the glycosyl hydrolase 43 family.</text>
</comment>
<dbReference type="SUPFAM" id="SSF75005">
    <property type="entry name" value="Arabinanase/levansucrase/invertase"/>
    <property type="match status" value="1"/>
</dbReference>
<comment type="pathway">
    <text evidence="1">Glycan metabolism; L-arabinan degradation.</text>
</comment>
<keyword evidence="7" id="KW-1185">Reference proteome</keyword>
<organism evidence="6 7">
    <name type="scientific">Nesterenkonia rhizosphaerae</name>
    <dbReference type="NCBI Taxonomy" id="1348272"/>
    <lineage>
        <taxon>Bacteria</taxon>
        <taxon>Bacillati</taxon>
        <taxon>Actinomycetota</taxon>
        <taxon>Actinomycetes</taxon>
        <taxon>Micrococcales</taxon>
        <taxon>Micrococcaceae</taxon>
        <taxon>Nesterenkonia</taxon>
    </lineage>
</organism>
<dbReference type="PANTHER" id="PTHR43301">
    <property type="entry name" value="ARABINAN ENDO-1,5-ALPHA-L-ARABINOSIDASE"/>
    <property type="match status" value="1"/>
</dbReference>
<dbReference type="PANTHER" id="PTHR43301:SF3">
    <property type="entry name" value="ARABINAN ENDO-1,5-ALPHA-L-ARABINOSIDASE A-RELATED"/>
    <property type="match status" value="1"/>
</dbReference>
<protein>
    <submittedName>
        <fullName evidence="6">Glycoside hydrolase family 43 protein</fullName>
    </submittedName>
</protein>
<dbReference type="GO" id="GO:0016787">
    <property type="term" value="F:hydrolase activity"/>
    <property type="evidence" value="ECO:0007669"/>
    <property type="project" value="UniProtKB-KW"/>
</dbReference>
<accession>A0ABP9FU52</accession>
<keyword evidence="3 5" id="KW-0378">Hydrolase</keyword>
<gene>
    <name evidence="6" type="ORF">GCM10025790_05510</name>
</gene>
<dbReference type="RefSeq" id="WP_345476558.1">
    <property type="nucleotide sequence ID" value="NZ_BAABLW010000002.1"/>
</dbReference>
<reference evidence="7" key="1">
    <citation type="journal article" date="2019" name="Int. J. Syst. Evol. Microbiol.">
        <title>The Global Catalogue of Microorganisms (GCM) 10K type strain sequencing project: providing services to taxonomists for standard genome sequencing and annotation.</title>
        <authorList>
            <consortium name="The Broad Institute Genomics Platform"/>
            <consortium name="The Broad Institute Genome Sequencing Center for Infectious Disease"/>
            <person name="Wu L."/>
            <person name="Ma J."/>
        </authorList>
    </citation>
    <scope>NUCLEOTIDE SEQUENCE [LARGE SCALE GENOMIC DNA]</scope>
    <source>
        <strain evidence="7">JCM 19129</strain>
    </source>
</reference>
<dbReference type="InterPro" id="IPR006710">
    <property type="entry name" value="Glyco_hydro_43"/>
</dbReference>
<keyword evidence="4 5" id="KW-0326">Glycosidase</keyword>
<dbReference type="EMBL" id="BAABLW010000002">
    <property type="protein sequence ID" value="GAA4913600.1"/>
    <property type="molecule type" value="Genomic_DNA"/>
</dbReference>
<evidence type="ECO:0000256" key="3">
    <source>
        <dbReference type="ARBA" id="ARBA00022801"/>
    </source>
</evidence>
<evidence type="ECO:0000256" key="1">
    <source>
        <dbReference type="ARBA" id="ARBA00004834"/>
    </source>
</evidence>
<evidence type="ECO:0000256" key="5">
    <source>
        <dbReference type="RuleBase" id="RU361187"/>
    </source>
</evidence>
<proteinExistence type="inferred from homology"/>
<dbReference type="Pfam" id="PF04616">
    <property type="entry name" value="Glyco_hydro_43"/>
    <property type="match status" value="1"/>
</dbReference>
<comment type="caution">
    <text evidence="6">The sequence shown here is derived from an EMBL/GenBank/DDBJ whole genome shotgun (WGS) entry which is preliminary data.</text>
</comment>
<name>A0ABP9FU52_9MICC</name>